<feature type="domain" description="Serine dehydratase beta chain" evidence="14">
    <location>
        <begin position="3"/>
        <end position="61"/>
    </location>
</feature>
<evidence type="ECO:0000256" key="4">
    <source>
        <dbReference type="ARBA" id="ARBA00012093"/>
    </source>
</evidence>
<keyword evidence="5" id="KW-0312">Gluconeogenesis</keyword>
<evidence type="ECO:0000256" key="6">
    <source>
        <dbReference type="ARBA" id="ARBA00022485"/>
    </source>
</evidence>
<gene>
    <name evidence="15" type="ORF">FYJ35_06610</name>
</gene>
<dbReference type="GO" id="GO:0046872">
    <property type="term" value="F:metal ion binding"/>
    <property type="evidence" value="ECO:0007669"/>
    <property type="project" value="UniProtKB-KW"/>
</dbReference>
<evidence type="ECO:0000256" key="2">
    <source>
        <dbReference type="ARBA" id="ARBA00004742"/>
    </source>
</evidence>
<dbReference type="Gene3D" id="3.30.1330.90">
    <property type="entry name" value="D-3-phosphoglycerate dehydrogenase, domain 3"/>
    <property type="match status" value="1"/>
</dbReference>
<evidence type="ECO:0000256" key="10">
    <source>
        <dbReference type="ARBA" id="ARBA00023239"/>
    </source>
</evidence>
<keyword evidence="7" id="KW-0479">Metal-binding</keyword>
<dbReference type="InterPro" id="IPR029009">
    <property type="entry name" value="ASB_dom_sf"/>
</dbReference>
<dbReference type="InterPro" id="IPR005130">
    <property type="entry name" value="Ser_deHydtase-like_asu"/>
</dbReference>
<comment type="catalytic activity">
    <reaction evidence="12">
        <text>L-serine = pyruvate + NH4(+)</text>
        <dbReference type="Rhea" id="RHEA:19169"/>
        <dbReference type="ChEBI" id="CHEBI:15361"/>
        <dbReference type="ChEBI" id="CHEBI:28938"/>
        <dbReference type="ChEBI" id="CHEBI:33384"/>
        <dbReference type="EC" id="4.3.1.17"/>
    </reaction>
</comment>
<dbReference type="RefSeq" id="WP_154524854.1">
    <property type="nucleotide sequence ID" value="NZ_JAQYJL010000013.1"/>
</dbReference>
<dbReference type="EC" id="4.3.1.17" evidence="4"/>
<dbReference type="SUPFAM" id="SSF143548">
    <property type="entry name" value="Serine metabolism enzymes domain"/>
    <property type="match status" value="1"/>
</dbReference>
<proteinExistence type="inferred from homology"/>
<evidence type="ECO:0000256" key="8">
    <source>
        <dbReference type="ARBA" id="ARBA00023004"/>
    </source>
</evidence>
<name>A0A6L5X517_9FIRM</name>
<dbReference type="InterPro" id="IPR005131">
    <property type="entry name" value="Ser_deHydtase_bsu"/>
</dbReference>
<accession>A0A6L5X517</accession>
<dbReference type="AlphaFoldDB" id="A0A6L5X517"/>
<evidence type="ECO:0000256" key="5">
    <source>
        <dbReference type="ARBA" id="ARBA00022432"/>
    </source>
</evidence>
<reference evidence="15 16" key="1">
    <citation type="submission" date="2019-08" db="EMBL/GenBank/DDBJ databases">
        <title>In-depth cultivation of the pig gut microbiome towards novel bacterial diversity and tailored functional studies.</title>
        <authorList>
            <person name="Wylensek D."/>
            <person name="Hitch T.C.A."/>
            <person name="Clavel T."/>
        </authorList>
    </citation>
    <scope>NUCLEOTIDE SEQUENCE [LARGE SCALE GENOMIC DNA]</scope>
    <source>
        <strain evidence="15 16">Oil+RF-744-WCA-WT-11</strain>
    </source>
</reference>
<dbReference type="GO" id="GO:0051539">
    <property type="term" value="F:4 iron, 4 sulfur cluster binding"/>
    <property type="evidence" value="ECO:0007669"/>
    <property type="project" value="UniProtKB-KW"/>
</dbReference>
<protein>
    <recommendedName>
        <fullName evidence="4">L-serine ammonia-lyase</fullName>
        <ecNumber evidence="4">4.3.1.17</ecNumber>
    </recommendedName>
    <alternativeName>
        <fullName evidence="11">L-serine deaminase</fullName>
    </alternativeName>
</protein>
<evidence type="ECO:0000259" key="13">
    <source>
        <dbReference type="Pfam" id="PF03313"/>
    </source>
</evidence>
<evidence type="ECO:0000313" key="15">
    <source>
        <dbReference type="EMBL" id="MSS14715.1"/>
    </source>
</evidence>
<evidence type="ECO:0000256" key="12">
    <source>
        <dbReference type="ARBA" id="ARBA00049406"/>
    </source>
</evidence>
<keyword evidence="8" id="KW-0408">Iron</keyword>
<evidence type="ECO:0000256" key="7">
    <source>
        <dbReference type="ARBA" id="ARBA00022723"/>
    </source>
</evidence>
<dbReference type="PANTHER" id="PTHR30182">
    <property type="entry name" value="L-SERINE DEHYDRATASE"/>
    <property type="match status" value="1"/>
</dbReference>
<keyword evidence="9" id="KW-0411">Iron-sulfur</keyword>
<feature type="domain" description="Serine dehydratase-like alpha subunit" evidence="13">
    <location>
        <begin position="156"/>
        <end position="395"/>
    </location>
</feature>
<evidence type="ECO:0000256" key="11">
    <source>
        <dbReference type="ARBA" id="ARBA00041766"/>
    </source>
</evidence>
<dbReference type="InterPro" id="IPR051318">
    <property type="entry name" value="Fe-S_L-Ser"/>
</dbReference>
<comment type="cofactor">
    <cofactor evidence="1">
        <name>[4Fe-4S] cluster</name>
        <dbReference type="ChEBI" id="CHEBI:49883"/>
    </cofactor>
</comment>
<comment type="caution">
    <text evidence="15">The sequence shown here is derived from an EMBL/GenBank/DDBJ whole genome shotgun (WGS) entry which is preliminary data.</text>
</comment>
<dbReference type="GO" id="GO:0003941">
    <property type="term" value="F:L-serine ammonia-lyase activity"/>
    <property type="evidence" value="ECO:0007669"/>
    <property type="project" value="UniProtKB-EC"/>
</dbReference>
<keyword evidence="10" id="KW-0456">Lyase</keyword>
<keyword evidence="6" id="KW-0004">4Fe-4S</keyword>
<evidence type="ECO:0000259" key="14">
    <source>
        <dbReference type="Pfam" id="PF03315"/>
    </source>
</evidence>
<comment type="similarity">
    <text evidence="3">Belongs to the iron-sulfur dependent L-serine dehydratase family.</text>
</comment>
<dbReference type="Pfam" id="PF03313">
    <property type="entry name" value="SDH_alpha"/>
    <property type="match status" value="1"/>
</dbReference>
<dbReference type="Proteomes" id="UP000481852">
    <property type="component" value="Unassembled WGS sequence"/>
</dbReference>
<dbReference type="EMBL" id="VULZ01000006">
    <property type="protein sequence ID" value="MSS14715.1"/>
    <property type="molecule type" value="Genomic_DNA"/>
</dbReference>
<evidence type="ECO:0000256" key="1">
    <source>
        <dbReference type="ARBA" id="ARBA00001966"/>
    </source>
</evidence>
<organism evidence="15 16">
    <name type="scientific">Porcincola intestinalis</name>
    <dbReference type="NCBI Taxonomy" id="2606632"/>
    <lineage>
        <taxon>Bacteria</taxon>
        <taxon>Bacillati</taxon>
        <taxon>Bacillota</taxon>
        <taxon>Clostridia</taxon>
        <taxon>Lachnospirales</taxon>
        <taxon>Lachnospiraceae</taxon>
        <taxon>Porcincola</taxon>
    </lineage>
</organism>
<dbReference type="Pfam" id="PF03315">
    <property type="entry name" value="SDH_beta"/>
    <property type="match status" value="1"/>
</dbReference>
<sequence>MQSIREIYKIGKGPSSSHTMGPERAARIFKAEHPDADQYRVSLYGSLSKTGKGHGTDRVLYEVLAPAKVAVLFSDEIPEGMTHPNTLDFFALKEGKEIGRMRAASIGGGDIRIEGRQEPEEEEVYPENSFAEVEEFCRFRSLDLAEYVFLTEKPGIRDFLAGVWSQMKQTIREGLETEGYLPGPLKVERKAMKLYDFEMEHFHPQVEECRLISAYAYATAEQNADCGTVVTAPTCGACGVVPAAFLYVQKRRNLSDEEMVKGLAVAGLIGNLIKHNASISGAECGCQAEIGSACAMAAAGLDYLYGLSTNQIQYAAEIALEHHLGLTCDPILGLVQVPCIERNAVAAMRAMNCCNLSFFLSDTQRISFDIAVRTMYETGKSINRRFRETSEGGLAKMYGRRNQL</sequence>
<comment type="pathway">
    <text evidence="2">Carbohydrate biosynthesis; gluconeogenesis.</text>
</comment>
<dbReference type="PANTHER" id="PTHR30182:SF1">
    <property type="entry name" value="L-SERINE DEHYDRATASE 1"/>
    <property type="match status" value="1"/>
</dbReference>
<keyword evidence="16" id="KW-1185">Reference proteome</keyword>
<evidence type="ECO:0000313" key="16">
    <source>
        <dbReference type="Proteomes" id="UP000481852"/>
    </source>
</evidence>
<evidence type="ECO:0000256" key="9">
    <source>
        <dbReference type="ARBA" id="ARBA00023014"/>
    </source>
</evidence>
<dbReference type="GO" id="GO:0006094">
    <property type="term" value="P:gluconeogenesis"/>
    <property type="evidence" value="ECO:0007669"/>
    <property type="project" value="UniProtKB-KW"/>
</dbReference>
<evidence type="ECO:0000256" key="3">
    <source>
        <dbReference type="ARBA" id="ARBA00008636"/>
    </source>
</evidence>